<dbReference type="EMBL" id="FUXL01000018">
    <property type="protein sequence ID" value="SKA35116.1"/>
    <property type="molecule type" value="Genomic_DNA"/>
</dbReference>
<dbReference type="GO" id="GO:0032259">
    <property type="term" value="P:methylation"/>
    <property type="evidence" value="ECO:0007669"/>
    <property type="project" value="UniProtKB-KW"/>
</dbReference>
<dbReference type="SMART" id="SM00028">
    <property type="entry name" value="TPR"/>
    <property type="match status" value="1"/>
</dbReference>
<organism evidence="3 4">
    <name type="scientific">Consotaella salsifontis</name>
    <dbReference type="NCBI Taxonomy" id="1365950"/>
    <lineage>
        <taxon>Bacteria</taxon>
        <taxon>Pseudomonadati</taxon>
        <taxon>Pseudomonadota</taxon>
        <taxon>Alphaproteobacteria</taxon>
        <taxon>Hyphomicrobiales</taxon>
        <taxon>Aurantimonadaceae</taxon>
        <taxon>Consotaella</taxon>
    </lineage>
</organism>
<accession>A0A1T4T3X0</accession>
<evidence type="ECO:0000313" key="4">
    <source>
        <dbReference type="Proteomes" id="UP000190135"/>
    </source>
</evidence>
<feature type="repeat" description="TPR" evidence="1">
    <location>
        <begin position="45"/>
        <end position="78"/>
    </location>
</feature>
<protein>
    <submittedName>
        <fullName evidence="3">Predicted methyltransferase, contains TPR repeat</fullName>
    </submittedName>
</protein>
<gene>
    <name evidence="3" type="ORF">SAMN05428963_11868</name>
</gene>
<dbReference type="InterPro" id="IPR013217">
    <property type="entry name" value="Methyltransf_12"/>
</dbReference>
<evidence type="ECO:0000256" key="1">
    <source>
        <dbReference type="PROSITE-ProRule" id="PRU00339"/>
    </source>
</evidence>
<feature type="domain" description="Methyltransferase type 12" evidence="2">
    <location>
        <begin position="147"/>
        <end position="235"/>
    </location>
</feature>
<reference evidence="3 4" key="1">
    <citation type="submission" date="2017-02" db="EMBL/GenBank/DDBJ databases">
        <authorList>
            <person name="Peterson S.W."/>
        </authorList>
    </citation>
    <scope>NUCLEOTIDE SEQUENCE [LARGE SCALE GENOMIC DNA]</scope>
    <source>
        <strain evidence="3 4">USBA 369</strain>
    </source>
</reference>
<dbReference type="InterPro" id="IPR011990">
    <property type="entry name" value="TPR-like_helical_dom_sf"/>
</dbReference>
<keyword evidence="3" id="KW-0808">Transferase</keyword>
<dbReference type="PANTHER" id="PTHR43861:SF1">
    <property type="entry name" value="TRANS-ACONITATE 2-METHYLTRANSFERASE"/>
    <property type="match status" value="1"/>
</dbReference>
<keyword evidence="4" id="KW-1185">Reference proteome</keyword>
<dbReference type="Proteomes" id="UP000190135">
    <property type="component" value="Unassembled WGS sequence"/>
</dbReference>
<dbReference type="Pfam" id="PF08242">
    <property type="entry name" value="Methyltransf_12"/>
    <property type="match status" value="1"/>
</dbReference>
<keyword evidence="1" id="KW-0802">TPR repeat</keyword>
<name>A0A1T4T3X0_9HYPH</name>
<dbReference type="STRING" id="1365950.SAMN05428963_11868"/>
<dbReference type="PANTHER" id="PTHR43861">
    <property type="entry name" value="TRANS-ACONITATE 2-METHYLTRANSFERASE-RELATED"/>
    <property type="match status" value="1"/>
</dbReference>
<dbReference type="CDD" id="cd02440">
    <property type="entry name" value="AdoMet_MTases"/>
    <property type="match status" value="1"/>
</dbReference>
<keyword evidence="3" id="KW-0489">Methyltransferase</keyword>
<dbReference type="GO" id="GO:0008168">
    <property type="term" value="F:methyltransferase activity"/>
    <property type="evidence" value="ECO:0007669"/>
    <property type="project" value="UniProtKB-KW"/>
</dbReference>
<evidence type="ECO:0000259" key="2">
    <source>
        <dbReference type="Pfam" id="PF08242"/>
    </source>
</evidence>
<dbReference type="InterPro" id="IPR029063">
    <property type="entry name" value="SAM-dependent_MTases_sf"/>
</dbReference>
<dbReference type="InterPro" id="IPR019734">
    <property type="entry name" value="TPR_rpt"/>
</dbReference>
<dbReference type="SUPFAM" id="SSF48452">
    <property type="entry name" value="TPR-like"/>
    <property type="match status" value="1"/>
</dbReference>
<dbReference type="SUPFAM" id="SSF53335">
    <property type="entry name" value="S-adenosyl-L-methionine-dependent methyltransferases"/>
    <property type="match status" value="1"/>
</dbReference>
<dbReference type="RefSeq" id="WP_078710066.1">
    <property type="nucleotide sequence ID" value="NZ_FUXL01000018.1"/>
</dbReference>
<dbReference type="PROSITE" id="PS50005">
    <property type="entry name" value="TPR"/>
    <property type="match status" value="1"/>
</dbReference>
<dbReference type="OrthoDB" id="465636at2"/>
<dbReference type="AlphaFoldDB" id="A0A1T4T3X0"/>
<evidence type="ECO:0000313" key="3">
    <source>
        <dbReference type="EMBL" id="SKA35116.1"/>
    </source>
</evidence>
<dbReference type="Gene3D" id="3.40.50.150">
    <property type="entry name" value="Vaccinia Virus protein VP39"/>
    <property type="match status" value="1"/>
</dbReference>
<sequence>MKTYLSGDPIADRRADYAAMLADAGEAAAAADVMAQALEAAPDWPAGWFRLGSFHEAAGAVQNAADAYREALRRDPEDTVGASLKLALLGVMPLPEAPPAAYVEGLFDQYSDRFDAALLQRLHYCVPQMIEAAMIEFGAHEAYARALDLGCGTGLMGERLRRRVSRLVGVDLSEGMIAKARRKGLYDELHQQDAAGFSDPISYDLVTAADVLAYLGDLSPVFSRVHQLAQPGALFAFTVERHDGAEDYVLQTSMRYAHSRAYLTRLAEQSGFEIRDIQPLTLRLDRGEPVEGWLAVLAARFPLLVGGAAPAIADDETLAAAKPPLM</sequence>
<proteinExistence type="predicted"/>
<dbReference type="Gene3D" id="1.25.40.10">
    <property type="entry name" value="Tetratricopeptide repeat domain"/>
    <property type="match status" value="1"/>
</dbReference>